<evidence type="ECO:0000256" key="1">
    <source>
        <dbReference type="SAM" id="MobiDB-lite"/>
    </source>
</evidence>
<dbReference type="EMBL" id="JAHCVI010000005">
    <property type="protein sequence ID" value="KAG7284728.1"/>
    <property type="molecule type" value="Genomic_DNA"/>
</dbReference>
<feature type="compositionally biased region" description="Basic and acidic residues" evidence="1">
    <location>
        <begin position="545"/>
        <end position="557"/>
    </location>
</feature>
<feature type="compositionally biased region" description="Basic and acidic residues" evidence="1">
    <location>
        <begin position="365"/>
        <end position="375"/>
    </location>
</feature>
<feature type="compositionally biased region" description="Basic and acidic residues" evidence="1">
    <location>
        <begin position="158"/>
        <end position="167"/>
    </location>
</feature>
<reference evidence="2" key="1">
    <citation type="submission" date="2023-02" db="EMBL/GenBank/DDBJ databases">
        <authorList>
            <person name="Palmer J.M."/>
        </authorList>
    </citation>
    <scope>NUCLEOTIDE SEQUENCE</scope>
    <source>
        <strain evidence="2">FW57</strain>
    </source>
</reference>
<feature type="region of interest" description="Disordered" evidence="1">
    <location>
        <begin position="1"/>
        <end position="118"/>
    </location>
</feature>
<name>A0AAD4ENW7_9PEZI</name>
<evidence type="ECO:0000313" key="3">
    <source>
        <dbReference type="Proteomes" id="UP001197093"/>
    </source>
</evidence>
<feature type="compositionally biased region" description="Basic and acidic residues" evidence="1">
    <location>
        <begin position="1"/>
        <end position="24"/>
    </location>
</feature>
<feature type="compositionally biased region" description="Polar residues" evidence="1">
    <location>
        <begin position="224"/>
        <end position="236"/>
    </location>
</feature>
<feature type="compositionally biased region" description="Basic and acidic residues" evidence="1">
    <location>
        <begin position="436"/>
        <end position="449"/>
    </location>
</feature>
<feature type="compositionally biased region" description="Low complexity" evidence="1">
    <location>
        <begin position="987"/>
        <end position="1015"/>
    </location>
</feature>
<feature type="compositionally biased region" description="Low complexity" evidence="1">
    <location>
        <begin position="450"/>
        <end position="462"/>
    </location>
</feature>
<feature type="compositionally biased region" description="Basic and acidic residues" evidence="1">
    <location>
        <begin position="77"/>
        <end position="95"/>
    </location>
</feature>
<dbReference type="Proteomes" id="UP001197093">
    <property type="component" value="Unassembled WGS sequence"/>
</dbReference>
<keyword evidence="3" id="KW-1185">Reference proteome</keyword>
<feature type="compositionally biased region" description="Basic and acidic residues" evidence="1">
    <location>
        <begin position="244"/>
        <end position="260"/>
    </location>
</feature>
<feature type="compositionally biased region" description="Basic and acidic residues" evidence="1">
    <location>
        <begin position="785"/>
        <end position="794"/>
    </location>
</feature>
<feature type="compositionally biased region" description="Polar residues" evidence="1">
    <location>
        <begin position="825"/>
        <end position="837"/>
    </location>
</feature>
<feature type="compositionally biased region" description="Polar residues" evidence="1">
    <location>
        <begin position="686"/>
        <end position="720"/>
    </location>
</feature>
<feature type="compositionally biased region" description="Gly residues" evidence="1">
    <location>
        <begin position="1016"/>
        <end position="1035"/>
    </location>
</feature>
<feature type="compositionally biased region" description="Low complexity" evidence="1">
    <location>
        <begin position="927"/>
        <end position="974"/>
    </location>
</feature>
<feature type="region of interest" description="Disordered" evidence="1">
    <location>
        <begin position="148"/>
        <end position="1040"/>
    </location>
</feature>
<feature type="compositionally biased region" description="Basic and acidic residues" evidence="1">
    <location>
        <begin position="571"/>
        <end position="584"/>
    </location>
</feature>
<feature type="compositionally biased region" description="Basic and acidic residues" evidence="1">
    <location>
        <begin position="466"/>
        <end position="479"/>
    </location>
</feature>
<feature type="compositionally biased region" description="Polar residues" evidence="1">
    <location>
        <begin position="25"/>
        <end position="39"/>
    </location>
</feature>
<protein>
    <submittedName>
        <fullName evidence="2">Uncharacterized protein</fullName>
    </submittedName>
</protein>
<feature type="compositionally biased region" description="Pro residues" evidence="1">
    <location>
        <begin position="747"/>
        <end position="784"/>
    </location>
</feature>
<dbReference type="AlphaFoldDB" id="A0AAD4ENW7"/>
<feature type="compositionally biased region" description="Polar residues" evidence="1">
    <location>
        <begin position="858"/>
        <end position="876"/>
    </location>
</feature>
<feature type="compositionally biased region" description="Polar residues" evidence="1">
    <location>
        <begin position="605"/>
        <end position="637"/>
    </location>
</feature>
<feature type="compositionally biased region" description="Polar residues" evidence="1">
    <location>
        <begin position="261"/>
        <end position="273"/>
    </location>
</feature>
<feature type="compositionally biased region" description="Low complexity" evidence="1">
    <location>
        <begin position="299"/>
        <end position="315"/>
    </location>
</feature>
<accession>A0AAD4ENW7</accession>
<feature type="compositionally biased region" description="Low complexity" evidence="1">
    <location>
        <begin position="804"/>
        <end position="818"/>
    </location>
</feature>
<feature type="compositionally biased region" description="Basic and acidic residues" evidence="1">
    <location>
        <begin position="418"/>
        <end position="428"/>
    </location>
</feature>
<proteinExistence type="predicted"/>
<organism evidence="2 3">
    <name type="scientific">Staphylotrichum longicolle</name>
    <dbReference type="NCBI Taxonomy" id="669026"/>
    <lineage>
        <taxon>Eukaryota</taxon>
        <taxon>Fungi</taxon>
        <taxon>Dikarya</taxon>
        <taxon>Ascomycota</taxon>
        <taxon>Pezizomycotina</taxon>
        <taxon>Sordariomycetes</taxon>
        <taxon>Sordariomycetidae</taxon>
        <taxon>Sordariales</taxon>
        <taxon>Chaetomiaceae</taxon>
        <taxon>Staphylotrichum</taxon>
    </lineage>
</organism>
<comment type="caution">
    <text evidence="2">The sequence shown here is derived from an EMBL/GenBank/DDBJ whole genome shotgun (WGS) entry which is preliminary data.</text>
</comment>
<sequence length="1069" mass="112860">MQHTTQSERQRNKLHKPADPRGHNYTDSGVAMTSPTRSTWRGPDEAIGGGTYVRDHTIPTAPLESIRTDLDTTSPLHEAERNARFSSSKDRDLDRGVTTGTTGGLAGATANNKSYDDKIESRGQNYRLSGGDSAPYWGNLPKGEDGGLYNTVAGHGSAADDHAEHHHMPAKGGVYNTVVGHGSQDPESARHSQPRGLDTTGSREDSMLAAAPLTDIPEERNRTSRQVASGATQDTTPGLLPETSVRDDVLLAEAASRDTGRTGTQRRADSPSQRAFPLAAGQADERESRRHSGSPSRYGAVAGAAAVGAAGAAAADNVGKRRRGSSAVDADRSRSPSLGNRHQAATVVGGQRRSSRQRSPVAKTRSHEEEGSPKGEKKHKILGIFHRNKDETGRRKSISHPTESTREGVSPNRLRKLSKGEAAMERRASPPSPARADVDEHSGHGKEKAAVAAAAGAGALGFAHHRREDSISENPRELRNSISSPITADAGGAGPAGEAPRQVEGVSTPFEHPREPPMPPPHGAEAGHGHGDYTMLASSGAPARETTRRDVVGRDQGDYNVIASSGAPHPEATRKDVVAREAGDHNIIASSGVPAPERTRKDVSSSESGDYNTLRSSGSPSAEKTRSGSPGQYNTLPSGIPSGVKLGPAIAGAAIAGTEKHRDHSKTSKSNTDEEGAEYNVLASGTPFSSVTHGDSQSGHGQYNTLASGTASGIHPSQTQRDSDITSRAQDLKDLPSLTHPLASMAPPLPLRPCPSPLTPAAPTPTPTPARTPSRASPPTPPPDGAKHEPRGHADAYTSSAPRQGQQQQQHTGRGQSGLHMSPEAASTEQYPPTQQMAKGMSPEVMPSAYTASAPRASHTQGQGYGQSSSTEQYPPTQHMAMGMSPQVMPDAYTASSAARQQSQGQGQGYGQQQQQQPQIHALGFDQLQQQPQQTPQPYQPQPQYQQQQQPQFQSSQAYPQTQQGFAPQQQQQPYDRSMKERNIDHALAAATSSWAATAGKSSGVGSSQGQSIGQGQQGVGQGFGQGQGIGGMGQGQEKMRCQHCGGENDISGYLERFKEGLGLGERKY</sequence>
<feature type="compositionally biased region" description="Low complexity" evidence="1">
    <location>
        <begin position="901"/>
        <end position="919"/>
    </location>
</feature>
<evidence type="ECO:0000313" key="2">
    <source>
        <dbReference type="EMBL" id="KAG7284728.1"/>
    </source>
</evidence>
<gene>
    <name evidence="2" type="ORF">NEMBOFW57_009338</name>
</gene>
<feature type="compositionally biased region" description="Basic and acidic residues" evidence="1">
    <location>
        <begin position="721"/>
        <end position="734"/>
    </location>
</feature>